<gene>
    <name evidence="3" type="ORF">Spb1_03950</name>
</gene>
<evidence type="ECO:0000256" key="2">
    <source>
        <dbReference type="SAM" id="SignalP"/>
    </source>
</evidence>
<keyword evidence="4" id="KW-1185">Reference proteome</keyword>
<dbReference type="RefSeq" id="WP_145294943.1">
    <property type="nucleotide sequence ID" value="NZ_CP036299.1"/>
</dbReference>
<dbReference type="KEGG" id="peh:Spb1_03950"/>
<proteinExistence type="predicted"/>
<name>A0A518GIX0_9PLAN</name>
<evidence type="ECO:0000313" key="3">
    <source>
        <dbReference type="EMBL" id="QDV28532.1"/>
    </source>
</evidence>
<feature type="chain" id="PRO_5022204862" description="Pentapeptide MXKDX repeat protein" evidence="2">
    <location>
        <begin position="25"/>
        <end position="100"/>
    </location>
</feature>
<dbReference type="EMBL" id="CP036299">
    <property type="protein sequence ID" value="QDV28532.1"/>
    <property type="molecule type" value="Genomic_DNA"/>
</dbReference>
<evidence type="ECO:0000313" key="4">
    <source>
        <dbReference type="Proteomes" id="UP000315349"/>
    </source>
</evidence>
<organism evidence="3 4">
    <name type="scientific">Planctopirus ephydatiae</name>
    <dbReference type="NCBI Taxonomy" id="2528019"/>
    <lineage>
        <taxon>Bacteria</taxon>
        <taxon>Pseudomonadati</taxon>
        <taxon>Planctomycetota</taxon>
        <taxon>Planctomycetia</taxon>
        <taxon>Planctomycetales</taxon>
        <taxon>Planctomycetaceae</taxon>
        <taxon>Planctopirus</taxon>
    </lineage>
</organism>
<evidence type="ECO:0000256" key="1">
    <source>
        <dbReference type="SAM" id="MobiDB-lite"/>
    </source>
</evidence>
<dbReference type="OrthoDB" id="9857700at2"/>
<feature type="region of interest" description="Disordered" evidence="1">
    <location>
        <begin position="68"/>
        <end position="100"/>
    </location>
</feature>
<dbReference type="PROSITE" id="PS51257">
    <property type="entry name" value="PROKAR_LIPOPROTEIN"/>
    <property type="match status" value="1"/>
</dbReference>
<accession>A0A518GIX0</accession>
<feature type="signal peptide" evidence="2">
    <location>
        <begin position="1"/>
        <end position="24"/>
    </location>
</feature>
<feature type="region of interest" description="Disordered" evidence="1">
    <location>
        <begin position="25"/>
        <end position="53"/>
    </location>
</feature>
<sequence precursor="true">MHRRTVWMWASAGLMGLVVGCGQAASTTSSAPAGGSGAAMAPMMSEPKMNDGMMAGEKMAGEKMMADPKMSDGMMAPAMKSDDKMKPPAMMAPDTAGEKK</sequence>
<feature type="compositionally biased region" description="Low complexity" evidence="1">
    <location>
        <begin position="25"/>
        <end position="45"/>
    </location>
</feature>
<reference evidence="3 4" key="1">
    <citation type="submission" date="2019-02" db="EMBL/GenBank/DDBJ databases">
        <title>Deep-cultivation of Planctomycetes and their phenomic and genomic characterization uncovers novel biology.</title>
        <authorList>
            <person name="Wiegand S."/>
            <person name="Jogler M."/>
            <person name="Boedeker C."/>
            <person name="Pinto D."/>
            <person name="Vollmers J."/>
            <person name="Rivas-Marin E."/>
            <person name="Kohn T."/>
            <person name="Peeters S.H."/>
            <person name="Heuer A."/>
            <person name="Rast P."/>
            <person name="Oberbeckmann S."/>
            <person name="Bunk B."/>
            <person name="Jeske O."/>
            <person name="Meyerdierks A."/>
            <person name="Storesund J.E."/>
            <person name="Kallscheuer N."/>
            <person name="Luecker S."/>
            <person name="Lage O.M."/>
            <person name="Pohl T."/>
            <person name="Merkel B.J."/>
            <person name="Hornburger P."/>
            <person name="Mueller R.-W."/>
            <person name="Bruemmer F."/>
            <person name="Labrenz M."/>
            <person name="Spormann A.M."/>
            <person name="Op den Camp H."/>
            <person name="Overmann J."/>
            <person name="Amann R."/>
            <person name="Jetten M.S.M."/>
            <person name="Mascher T."/>
            <person name="Medema M.H."/>
            <person name="Devos D.P."/>
            <person name="Kaster A.-K."/>
            <person name="Ovreas L."/>
            <person name="Rohde M."/>
            <person name="Galperin M.Y."/>
            <person name="Jogler C."/>
        </authorList>
    </citation>
    <scope>NUCLEOTIDE SEQUENCE [LARGE SCALE GENOMIC DNA]</scope>
    <source>
        <strain evidence="3 4">Spb1</strain>
    </source>
</reference>
<dbReference type="AlphaFoldDB" id="A0A518GIX0"/>
<evidence type="ECO:0008006" key="5">
    <source>
        <dbReference type="Google" id="ProtNLM"/>
    </source>
</evidence>
<keyword evidence="2" id="KW-0732">Signal</keyword>
<protein>
    <recommendedName>
        <fullName evidence="5">Pentapeptide MXKDX repeat protein</fullName>
    </recommendedName>
</protein>
<dbReference type="Proteomes" id="UP000315349">
    <property type="component" value="Chromosome"/>
</dbReference>